<name>A0ABU5Z8W8_9FLAO</name>
<proteinExistence type="predicted"/>
<evidence type="ECO:0000313" key="1">
    <source>
        <dbReference type="EMBL" id="MEB3075114.1"/>
    </source>
</evidence>
<reference evidence="1 2" key="1">
    <citation type="submission" date="2023-12" db="EMBL/GenBank/DDBJ databases">
        <title>Genomic sequences of Capnocytophaga and Parvimonas strains.</title>
        <authorList>
            <person name="Watt R.M."/>
            <person name="Wang M."/>
            <person name="Yang T."/>
            <person name="Tong W.M."/>
        </authorList>
    </citation>
    <scope>NUCLEOTIDE SEQUENCE [LARGE SCALE GENOMIC DNA]</scope>
    <source>
        <strain evidence="1 2">CCUG 13096</strain>
    </source>
</reference>
<accession>A0ABU5Z8W8</accession>
<comment type="caution">
    <text evidence="1">The sequence shown here is derived from an EMBL/GenBank/DDBJ whole genome shotgun (WGS) entry which is preliminary data.</text>
</comment>
<keyword evidence="1" id="KW-0808">Transferase</keyword>
<dbReference type="InterPro" id="IPR014721">
    <property type="entry name" value="Ribsml_uS5_D2-typ_fold_subgr"/>
</dbReference>
<protein>
    <submittedName>
        <fullName evidence="1">GYDIA family GHMP kinase</fullName>
    </submittedName>
</protein>
<organism evidence="1 2">
    <name type="scientific">Capnocytophaga gingivalis</name>
    <dbReference type="NCBI Taxonomy" id="1017"/>
    <lineage>
        <taxon>Bacteria</taxon>
        <taxon>Pseudomonadati</taxon>
        <taxon>Bacteroidota</taxon>
        <taxon>Flavobacteriia</taxon>
        <taxon>Flavobacteriales</taxon>
        <taxon>Flavobacteriaceae</taxon>
        <taxon>Capnocytophaga</taxon>
    </lineage>
</organism>
<sequence length="312" mass="35129">MQKKEFYAHGKLLLTGEYAVLDGALSLALPTQYGQRMEVCALEQKKIYFRSLTMEGETWFKEELFTGSTEPVALTLEKILREAQRLQPHFLSEEGAMVTTRLEFPQGWGLGSSSTLIAMIAQWAKVDPYQLLWNSFGGSGYDIACATASSPILYQLEQGHAKSYPIYYQPDFTESLFFVYLNQKQNSREGIALYKAIKKHKTTLIQQLTTLTEEVYRCQDSTHFASLITEHEALLSAFLQLPTVKERLFADFAGAIKSLGAWGGDFILAVGSPDYVKAYFTSKGFDTIRSFRQMILPTDREPILPPSPQGLP</sequence>
<dbReference type="NCBIfam" id="NF040656">
    <property type="entry name" value="GHMP_GYDIA"/>
    <property type="match status" value="1"/>
</dbReference>
<dbReference type="Proteomes" id="UP001311730">
    <property type="component" value="Unassembled WGS sequence"/>
</dbReference>
<dbReference type="GO" id="GO:0016301">
    <property type="term" value="F:kinase activity"/>
    <property type="evidence" value="ECO:0007669"/>
    <property type="project" value="UniProtKB-KW"/>
</dbReference>
<dbReference type="Gene3D" id="3.30.230.10">
    <property type="match status" value="1"/>
</dbReference>
<dbReference type="RefSeq" id="WP_323983385.1">
    <property type="nucleotide sequence ID" value="NZ_JAYKBW010000007.1"/>
</dbReference>
<keyword evidence="2" id="KW-1185">Reference proteome</keyword>
<evidence type="ECO:0000313" key="2">
    <source>
        <dbReference type="Proteomes" id="UP001311730"/>
    </source>
</evidence>
<gene>
    <name evidence="1" type="ORF">VJJ08_07360</name>
</gene>
<dbReference type="InterPro" id="IPR020568">
    <property type="entry name" value="Ribosomal_Su5_D2-typ_SF"/>
</dbReference>
<dbReference type="SUPFAM" id="SSF54211">
    <property type="entry name" value="Ribosomal protein S5 domain 2-like"/>
    <property type="match status" value="1"/>
</dbReference>
<dbReference type="EMBL" id="JAYKBW010000007">
    <property type="protein sequence ID" value="MEB3075114.1"/>
    <property type="molecule type" value="Genomic_DNA"/>
</dbReference>
<dbReference type="InterPro" id="IPR047765">
    <property type="entry name" value="GHMP_GYDIA-like"/>
</dbReference>
<keyword evidence="1" id="KW-0418">Kinase</keyword>